<gene>
    <name evidence="2" type="ORF">C7379_10130</name>
</gene>
<protein>
    <submittedName>
        <fullName evidence="2">Carbamoyl-phosphate synthase large subunit</fullName>
    </submittedName>
</protein>
<dbReference type="SUPFAM" id="SSF56059">
    <property type="entry name" value="Glutathione synthetase ATP-binding domain-like"/>
    <property type="match status" value="1"/>
</dbReference>
<organism evidence="2 3">
    <name type="scientific">Hallella colorans</name>
    <dbReference type="NCBI Taxonomy" id="1703337"/>
    <lineage>
        <taxon>Bacteria</taxon>
        <taxon>Pseudomonadati</taxon>
        <taxon>Bacteroidota</taxon>
        <taxon>Bacteroidia</taxon>
        <taxon>Bacteroidales</taxon>
        <taxon>Prevotellaceae</taxon>
        <taxon>Hallella</taxon>
    </lineage>
</organism>
<accession>A0A2U0UNP4</accession>
<feature type="domain" description="PylC N-terminal" evidence="1">
    <location>
        <begin position="5"/>
        <end position="104"/>
    </location>
</feature>
<sequence>MKENILITSVGQRVVLTEIFQKSIKELGLHSKIYSADLNPSMAPAGFISDHCFPICRCTKPEYIEELIALCKKNDIGIIVPTIDTELLVLSQHEMQFREEGIQVMVSAPDFIKMCRDKRKTMVLFDSLDIHYPRLLDKHAPVFPMFAKPYDGSLSTNLHIIRKPEDLTSDILNDEKLIFTEYIDTDDFKEFTVDMYYGKDNCVKSIVPRERIKIRAGEINKGITRRNAIVNYLKERMDYLPGVIGTICIQLFYREDDHRIYGIEINPRFGGGYPLSYWAHANFPGNIIREYLLGEDIDYSEEWTSNTLMLRYDREVIVYDAQ</sequence>
<dbReference type="Pfam" id="PF21360">
    <property type="entry name" value="PylC-like_N"/>
    <property type="match status" value="1"/>
</dbReference>
<dbReference type="Pfam" id="PF15632">
    <property type="entry name" value="ATPgrasp_Ter"/>
    <property type="match status" value="1"/>
</dbReference>
<name>A0A2U0UNP4_9BACT</name>
<dbReference type="OrthoDB" id="650389at2"/>
<proteinExistence type="predicted"/>
<evidence type="ECO:0000313" key="2">
    <source>
        <dbReference type="EMBL" id="PVX59262.1"/>
    </source>
</evidence>
<evidence type="ECO:0000259" key="1">
    <source>
        <dbReference type="Pfam" id="PF21360"/>
    </source>
</evidence>
<dbReference type="AlphaFoldDB" id="A0A2U0UNP4"/>
<keyword evidence="3" id="KW-1185">Reference proteome</keyword>
<evidence type="ECO:0000313" key="3">
    <source>
        <dbReference type="Proteomes" id="UP000245870"/>
    </source>
</evidence>
<dbReference type="Gene3D" id="3.30.470.20">
    <property type="entry name" value="ATP-grasp fold, B domain"/>
    <property type="match status" value="1"/>
</dbReference>
<dbReference type="Gene3D" id="3.40.50.20">
    <property type="match status" value="1"/>
</dbReference>
<dbReference type="Proteomes" id="UP000245870">
    <property type="component" value="Unassembled WGS sequence"/>
</dbReference>
<dbReference type="InterPro" id="IPR048764">
    <property type="entry name" value="PylC_N"/>
</dbReference>
<dbReference type="InterPro" id="IPR013815">
    <property type="entry name" value="ATP_grasp_subdomain_1"/>
</dbReference>
<dbReference type="Gene3D" id="3.30.1490.20">
    <property type="entry name" value="ATP-grasp fold, A domain"/>
    <property type="match status" value="1"/>
</dbReference>
<dbReference type="RefSeq" id="WP_116615441.1">
    <property type="nucleotide sequence ID" value="NZ_CAMQYP010000043.1"/>
</dbReference>
<comment type="caution">
    <text evidence="2">The sequence shown here is derived from an EMBL/GenBank/DDBJ whole genome shotgun (WGS) entry which is preliminary data.</text>
</comment>
<dbReference type="EMBL" id="QENY01000001">
    <property type="protein sequence ID" value="PVX59262.1"/>
    <property type="molecule type" value="Genomic_DNA"/>
</dbReference>
<reference evidence="2 3" key="1">
    <citation type="submission" date="2018-05" db="EMBL/GenBank/DDBJ databases">
        <title>Genomic Encyclopedia of Type Strains, Phase IV (KMG-IV): sequencing the most valuable type-strain genomes for metagenomic binning, comparative biology and taxonomic classification.</title>
        <authorList>
            <person name="Goeker M."/>
        </authorList>
    </citation>
    <scope>NUCLEOTIDE SEQUENCE [LARGE SCALE GENOMIC DNA]</scope>
    <source>
        <strain evidence="2 3">DSM 100333</strain>
    </source>
</reference>
<dbReference type="GO" id="GO:0005524">
    <property type="term" value="F:ATP binding"/>
    <property type="evidence" value="ECO:0007669"/>
    <property type="project" value="InterPro"/>
</dbReference>